<evidence type="ECO:0000313" key="3">
    <source>
        <dbReference type="EMBL" id="PBK61609.1"/>
    </source>
</evidence>
<feature type="compositionally biased region" description="Polar residues" evidence="2">
    <location>
        <begin position="555"/>
        <end position="572"/>
    </location>
</feature>
<organism evidence="3 4">
    <name type="scientific">Armillaria solidipes</name>
    <dbReference type="NCBI Taxonomy" id="1076256"/>
    <lineage>
        <taxon>Eukaryota</taxon>
        <taxon>Fungi</taxon>
        <taxon>Dikarya</taxon>
        <taxon>Basidiomycota</taxon>
        <taxon>Agaricomycotina</taxon>
        <taxon>Agaricomycetes</taxon>
        <taxon>Agaricomycetidae</taxon>
        <taxon>Agaricales</taxon>
        <taxon>Marasmiineae</taxon>
        <taxon>Physalacriaceae</taxon>
        <taxon>Armillaria</taxon>
    </lineage>
</organism>
<feature type="compositionally biased region" description="Polar residues" evidence="2">
    <location>
        <begin position="505"/>
        <end position="516"/>
    </location>
</feature>
<feature type="region of interest" description="Disordered" evidence="2">
    <location>
        <begin position="500"/>
        <end position="609"/>
    </location>
</feature>
<keyword evidence="1" id="KW-0175">Coiled coil</keyword>
<sequence length="609" mass="66735">MSSVTNNPQVQTPPIYRHSSAISSGSDKLVDLLEQEIAKTTTHLHSLYLRIQAEIPQLRDAAESAVKERDAARSDVFETERLLQEKSAELQRTLGEHSDFRCMVDVINKRSAAHMKELEAALSRSDSERIKERDIAAAAQAELRNLNDSLAEIKRQHEDERDSSRKDAENTQTGLSARIQQLEAHLLSMTAERATALSSAALIQSDLEKARTEASHVQGELSVIRSSLSQLGLEFTADGRTFTVTDPISRQISGLVDDRQNVNALSQTLASLHPQAGVDCSNASLPSEVLSPFSLPVFITAVKDWLTDALATGHGWESLYRQKEQEANALSEQLVQARSSVEEAKSEARTSAEAAAKAEQGVEDIKASLHPAGLAIGVKDGKNRVIFNKELVGCINDMRPTVAQLREISDYLLRIHPSCGIEGLLKVQEPKPSSPHHLLISTRKWLTVAQGVGSIFKGMFEVAGGQIDMLQNQVNEKDKETKKVEERLMKRNKEIEGLRKRLHQLTGQQPSSTAQRHATDTVKPGPSSGSSSTLAPNKKQVIPISTRRPCPLRPTQASQAPVANSYFLSNLGSRKRPPPSEAEQGAGDAKKARIQAAPFMRKKSVDSSH</sequence>
<evidence type="ECO:0000256" key="1">
    <source>
        <dbReference type="SAM" id="Coils"/>
    </source>
</evidence>
<keyword evidence="4" id="KW-1185">Reference proteome</keyword>
<proteinExistence type="predicted"/>
<dbReference type="PANTHER" id="PTHR45615">
    <property type="entry name" value="MYOSIN HEAVY CHAIN, NON-MUSCLE"/>
    <property type="match status" value="1"/>
</dbReference>
<protein>
    <submittedName>
        <fullName evidence="3">Uncharacterized protein</fullName>
    </submittedName>
</protein>
<accession>A0A2H3AS51</accession>
<feature type="coiled-coil region" evidence="1">
    <location>
        <begin position="320"/>
        <end position="347"/>
    </location>
</feature>
<dbReference type="EMBL" id="KZ293474">
    <property type="protein sequence ID" value="PBK61609.1"/>
    <property type="molecule type" value="Genomic_DNA"/>
</dbReference>
<evidence type="ECO:0000313" key="4">
    <source>
        <dbReference type="Proteomes" id="UP000218334"/>
    </source>
</evidence>
<gene>
    <name evidence="3" type="ORF">ARMSODRAFT_964761</name>
</gene>
<dbReference type="Proteomes" id="UP000218334">
    <property type="component" value="Unassembled WGS sequence"/>
</dbReference>
<evidence type="ECO:0000256" key="2">
    <source>
        <dbReference type="SAM" id="MobiDB-lite"/>
    </source>
</evidence>
<feature type="region of interest" description="Disordered" evidence="2">
    <location>
        <begin position="155"/>
        <end position="174"/>
    </location>
</feature>
<feature type="compositionally biased region" description="Basic and acidic residues" evidence="2">
    <location>
        <begin position="155"/>
        <end position="169"/>
    </location>
</feature>
<dbReference type="PANTHER" id="PTHR45615:SF80">
    <property type="entry name" value="GRIP DOMAIN-CONTAINING PROTEIN"/>
    <property type="match status" value="1"/>
</dbReference>
<reference evidence="4" key="1">
    <citation type="journal article" date="2017" name="Nat. Ecol. Evol.">
        <title>Genome expansion and lineage-specific genetic innovations in the forest pathogenic fungi Armillaria.</title>
        <authorList>
            <person name="Sipos G."/>
            <person name="Prasanna A.N."/>
            <person name="Walter M.C."/>
            <person name="O'Connor E."/>
            <person name="Balint B."/>
            <person name="Krizsan K."/>
            <person name="Kiss B."/>
            <person name="Hess J."/>
            <person name="Varga T."/>
            <person name="Slot J."/>
            <person name="Riley R."/>
            <person name="Boka B."/>
            <person name="Rigling D."/>
            <person name="Barry K."/>
            <person name="Lee J."/>
            <person name="Mihaltcheva S."/>
            <person name="LaButti K."/>
            <person name="Lipzen A."/>
            <person name="Waldron R."/>
            <person name="Moloney N.M."/>
            <person name="Sperisen C."/>
            <person name="Kredics L."/>
            <person name="Vagvoelgyi C."/>
            <person name="Patrignani A."/>
            <person name="Fitzpatrick D."/>
            <person name="Nagy I."/>
            <person name="Doyle S."/>
            <person name="Anderson J.B."/>
            <person name="Grigoriev I.V."/>
            <person name="Gueldener U."/>
            <person name="Muensterkoetter M."/>
            <person name="Nagy L.G."/>
        </authorList>
    </citation>
    <scope>NUCLEOTIDE SEQUENCE [LARGE SCALE GENOMIC DNA]</scope>
    <source>
        <strain evidence="4">28-4</strain>
    </source>
</reference>
<name>A0A2H3AS51_9AGAR</name>
<dbReference type="AlphaFoldDB" id="A0A2H3AS51"/>